<proteinExistence type="predicted"/>
<dbReference type="AlphaFoldDB" id="A0A6I4LU12"/>
<keyword evidence="3" id="KW-1185">Reference proteome</keyword>
<evidence type="ECO:0000313" key="3">
    <source>
        <dbReference type="Proteomes" id="UP000471147"/>
    </source>
</evidence>
<dbReference type="OrthoDB" id="7848234at2"/>
<organism evidence="2 3">
    <name type="scientific">Sphingorhabdus profundilacus</name>
    <dbReference type="NCBI Taxonomy" id="2509718"/>
    <lineage>
        <taxon>Bacteria</taxon>
        <taxon>Pseudomonadati</taxon>
        <taxon>Pseudomonadota</taxon>
        <taxon>Alphaproteobacteria</taxon>
        <taxon>Sphingomonadales</taxon>
        <taxon>Sphingomonadaceae</taxon>
        <taxon>Sphingorhabdus</taxon>
    </lineage>
</organism>
<feature type="signal peptide" evidence="1">
    <location>
        <begin position="1"/>
        <end position="23"/>
    </location>
</feature>
<gene>
    <name evidence="2" type="ORF">EUU23_04230</name>
</gene>
<sequence>MTISRRILGYALAAGILCGGASAHNIWAVGPVEQWIAADDDVARNISETGFFSGIEIADYRFSENGFDWHLIRFTNTAKPYGPLWLVPHDDENAAFDAMIAALKEHGGVGIAVNSGNGSARMQSGYGRCGVDVRKKAACDPNRNFDSQSPAFTSTILDQRPIGQPVIALHTNSPGFAGDGQGGRGDISIVDKIAFRQGEKRARKGALLAVSPIPLMANYDTLGLVAHARAHGSPSAATKACGRALSDSGIHFWHEEVDQSDGSMSNYLALNEPDIAYFNAESRADADLAIAASRHLIMVKTFIDRCSSGNKPTAGP</sequence>
<reference evidence="2 3" key="1">
    <citation type="submission" date="2019-01" db="EMBL/GenBank/DDBJ databases">
        <title>Sphingorhabdus lacus sp.nov., isolated from an oligotrophic freshwater lake.</title>
        <authorList>
            <person name="Park M."/>
        </authorList>
    </citation>
    <scope>NUCLEOTIDE SEQUENCE [LARGE SCALE GENOMIC DNA]</scope>
    <source>
        <strain evidence="2 3">IMCC26285</strain>
    </source>
</reference>
<accession>A0A6I4LU12</accession>
<keyword evidence="1" id="KW-0732">Signal</keyword>
<comment type="caution">
    <text evidence="2">The sequence shown here is derived from an EMBL/GenBank/DDBJ whole genome shotgun (WGS) entry which is preliminary data.</text>
</comment>
<evidence type="ECO:0000256" key="1">
    <source>
        <dbReference type="SAM" id="SignalP"/>
    </source>
</evidence>
<protein>
    <submittedName>
        <fullName evidence="2">Uncharacterized protein</fullName>
    </submittedName>
</protein>
<feature type="chain" id="PRO_5026221782" evidence="1">
    <location>
        <begin position="24"/>
        <end position="316"/>
    </location>
</feature>
<dbReference type="RefSeq" id="WP_160352850.1">
    <property type="nucleotide sequence ID" value="NZ_SDWJ01000001.1"/>
</dbReference>
<evidence type="ECO:0000313" key="2">
    <source>
        <dbReference type="EMBL" id="MVZ96912.1"/>
    </source>
</evidence>
<dbReference type="EMBL" id="SDWJ01000001">
    <property type="protein sequence ID" value="MVZ96912.1"/>
    <property type="molecule type" value="Genomic_DNA"/>
</dbReference>
<name>A0A6I4LU12_9SPHN</name>
<dbReference type="Proteomes" id="UP000471147">
    <property type="component" value="Unassembled WGS sequence"/>
</dbReference>